<evidence type="ECO:0000259" key="8">
    <source>
        <dbReference type="PROSITE" id="PS50109"/>
    </source>
</evidence>
<feature type="transmembrane region" description="Helical" evidence="7">
    <location>
        <begin position="15"/>
        <end position="33"/>
    </location>
</feature>
<evidence type="ECO:0000256" key="3">
    <source>
        <dbReference type="ARBA" id="ARBA00022553"/>
    </source>
</evidence>
<protein>
    <recommendedName>
        <fullName evidence="2">histidine kinase</fullName>
        <ecNumber evidence="2">2.7.13.3</ecNumber>
    </recommendedName>
</protein>
<keyword evidence="7" id="KW-0472">Membrane</keyword>
<evidence type="ECO:0000313" key="9">
    <source>
        <dbReference type="EMBL" id="KAA8477195.1"/>
    </source>
</evidence>
<evidence type="ECO:0000256" key="1">
    <source>
        <dbReference type="ARBA" id="ARBA00000085"/>
    </source>
</evidence>
<dbReference type="PRINTS" id="PR00344">
    <property type="entry name" value="BCTRLSENSOR"/>
</dbReference>
<keyword evidence="7" id="KW-1133">Transmembrane helix</keyword>
<dbReference type="InterPro" id="IPR005467">
    <property type="entry name" value="His_kinase_dom"/>
</dbReference>
<feature type="transmembrane region" description="Helical" evidence="7">
    <location>
        <begin position="222"/>
        <end position="243"/>
    </location>
</feature>
<name>A0A5M9GTW4_9SPHI</name>
<keyword evidence="10" id="KW-1185">Reference proteome</keyword>
<evidence type="ECO:0000256" key="4">
    <source>
        <dbReference type="ARBA" id="ARBA00022679"/>
    </source>
</evidence>
<keyword evidence="3" id="KW-0597">Phosphoprotein</keyword>
<dbReference type="CDD" id="cd00075">
    <property type="entry name" value="HATPase"/>
    <property type="match status" value="1"/>
</dbReference>
<dbReference type="Pfam" id="PF00512">
    <property type="entry name" value="HisKA"/>
    <property type="match status" value="1"/>
</dbReference>
<keyword evidence="7" id="KW-0812">Transmembrane</keyword>
<dbReference type="RefSeq" id="WP_141814643.1">
    <property type="nucleotide sequence ID" value="NZ_VFPL01000001.1"/>
</dbReference>
<organism evidence="9 10">
    <name type="scientific">Arcticibacter tournemirensis</name>
    <dbReference type="NCBI Taxonomy" id="699437"/>
    <lineage>
        <taxon>Bacteria</taxon>
        <taxon>Pseudomonadati</taxon>
        <taxon>Bacteroidota</taxon>
        <taxon>Sphingobacteriia</taxon>
        <taxon>Sphingobacteriales</taxon>
        <taxon>Sphingobacteriaceae</taxon>
        <taxon>Arcticibacter</taxon>
    </lineage>
</organism>
<dbReference type="PROSITE" id="PS50109">
    <property type="entry name" value="HIS_KIN"/>
    <property type="match status" value="1"/>
</dbReference>
<dbReference type="SMART" id="SM00388">
    <property type="entry name" value="HisKA"/>
    <property type="match status" value="1"/>
</dbReference>
<dbReference type="SUPFAM" id="SSF47384">
    <property type="entry name" value="Homodimeric domain of signal transducing histidine kinase"/>
    <property type="match status" value="1"/>
</dbReference>
<dbReference type="Gene3D" id="1.10.287.130">
    <property type="match status" value="1"/>
</dbReference>
<evidence type="ECO:0000256" key="7">
    <source>
        <dbReference type="SAM" id="Phobius"/>
    </source>
</evidence>
<gene>
    <name evidence="9" type="ORF">F1649_18945</name>
</gene>
<dbReference type="InterPro" id="IPR003594">
    <property type="entry name" value="HATPase_dom"/>
</dbReference>
<dbReference type="SMART" id="SM00387">
    <property type="entry name" value="HATPase_c"/>
    <property type="match status" value="1"/>
</dbReference>
<accession>A0A5M9GTW4</accession>
<dbReference type="InterPro" id="IPR004358">
    <property type="entry name" value="Sig_transdc_His_kin-like_C"/>
</dbReference>
<dbReference type="Pfam" id="PF02518">
    <property type="entry name" value="HATPase_c"/>
    <property type="match status" value="1"/>
</dbReference>
<dbReference type="OrthoDB" id="921707at2"/>
<dbReference type="AlphaFoldDB" id="A0A5M9GTW4"/>
<dbReference type="InterPro" id="IPR050736">
    <property type="entry name" value="Sensor_HK_Regulatory"/>
</dbReference>
<feature type="domain" description="Histidine kinase" evidence="8">
    <location>
        <begin position="264"/>
        <end position="479"/>
    </location>
</feature>
<reference evidence="9 10" key="1">
    <citation type="submission" date="2019-09" db="EMBL/GenBank/DDBJ databases">
        <title>Pararcticibacter amylolyticus gen. nov., sp. nov., isolated from a rottenly hemp rope, and reclassification of Pedobacter tournemirensis as Pararcticibacter tournemirensis comb. nov.</title>
        <authorList>
            <person name="Cai Y."/>
        </authorList>
    </citation>
    <scope>NUCLEOTIDE SEQUENCE [LARGE SCALE GENOMIC DNA]</scope>
    <source>
        <strain evidence="9 10">TF5-37.2-LB10</strain>
    </source>
</reference>
<dbReference type="InterPro" id="IPR036890">
    <property type="entry name" value="HATPase_C_sf"/>
</dbReference>
<proteinExistence type="predicted"/>
<dbReference type="InterPro" id="IPR036097">
    <property type="entry name" value="HisK_dim/P_sf"/>
</dbReference>
<dbReference type="Gene3D" id="3.30.565.10">
    <property type="entry name" value="Histidine kinase-like ATPase, C-terminal domain"/>
    <property type="match status" value="1"/>
</dbReference>
<dbReference type="EC" id="2.7.13.3" evidence="2"/>
<keyword evidence="4" id="KW-0808">Transferase</keyword>
<dbReference type="Proteomes" id="UP000322918">
    <property type="component" value="Unassembled WGS sequence"/>
</dbReference>
<dbReference type="EMBL" id="VWNE01000038">
    <property type="protein sequence ID" value="KAA8477195.1"/>
    <property type="molecule type" value="Genomic_DNA"/>
</dbReference>
<keyword evidence="5 9" id="KW-0418">Kinase</keyword>
<comment type="caution">
    <text evidence="9">The sequence shown here is derived from an EMBL/GenBank/DDBJ whole genome shotgun (WGS) entry which is preliminary data.</text>
</comment>
<dbReference type="GO" id="GO:0000155">
    <property type="term" value="F:phosphorelay sensor kinase activity"/>
    <property type="evidence" value="ECO:0007669"/>
    <property type="project" value="InterPro"/>
</dbReference>
<evidence type="ECO:0000313" key="10">
    <source>
        <dbReference type="Proteomes" id="UP000322918"/>
    </source>
</evidence>
<dbReference type="InterPro" id="IPR003661">
    <property type="entry name" value="HisK_dim/P_dom"/>
</dbReference>
<evidence type="ECO:0000256" key="2">
    <source>
        <dbReference type="ARBA" id="ARBA00012438"/>
    </source>
</evidence>
<evidence type="ECO:0000256" key="5">
    <source>
        <dbReference type="ARBA" id="ARBA00022777"/>
    </source>
</evidence>
<dbReference type="PANTHER" id="PTHR43711">
    <property type="entry name" value="TWO-COMPONENT HISTIDINE KINASE"/>
    <property type="match status" value="1"/>
</dbReference>
<sequence length="479" mass="55242">MDEIKRINISPKTHVVFLIVSVLVLLIVQYQLISNTYSLKNKQYRLEEQQVINDLYSASIRNDKVYPGGQRIVDSFINRRMLDLSTIYKRDKVAFQRETRLLLDSVITEMRDRSNMDRLFQTFVQKGHLPSNLKYLLTINDITIKDERNQYIPLFSEQTLRGHTSPLFYPRKVVVIDGTLKHPGSHNLTSSYTVSSPSENSYQLSFSLYVDRTDRDLILFKMMLPTLTLSLISILGVVLINYITFRNWVKQKKLAEMKSDFLNSITHEFNTPLSTILVANRSLQNEKLSSKTENIHSLTEVINRQTLRLQSLFQQVIDITKTSKATLKKNEYNLNEVLDEVLLDYRLKIAEEPVTISFNKGTNINPVQLNKFWFTTMLFNIFNNAIKYNDKNQKEIIVTTTTGKNGIEIHVKDNGIGIPARNVKHIFEKFFRGNKNELSSIAGLGLGLFYVKQCVDTHGWQIGVISKEDIGSEFIIQIG</sequence>
<comment type="catalytic activity">
    <reaction evidence="1">
        <text>ATP + protein L-histidine = ADP + protein N-phospho-L-histidine.</text>
        <dbReference type="EC" id="2.7.13.3"/>
    </reaction>
</comment>
<evidence type="ECO:0000256" key="6">
    <source>
        <dbReference type="ARBA" id="ARBA00023012"/>
    </source>
</evidence>
<dbReference type="PANTHER" id="PTHR43711:SF26">
    <property type="entry name" value="SENSOR HISTIDINE KINASE RCSC"/>
    <property type="match status" value="1"/>
</dbReference>
<dbReference type="SUPFAM" id="SSF55874">
    <property type="entry name" value="ATPase domain of HSP90 chaperone/DNA topoisomerase II/histidine kinase"/>
    <property type="match status" value="1"/>
</dbReference>
<keyword evidence="6" id="KW-0902">Two-component regulatory system</keyword>
<dbReference type="CDD" id="cd00082">
    <property type="entry name" value="HisKA"/>
    <property type="match status" value="1"/>
</dbReference>